<keyword evidence="2" id="KW-1185">Reference proteome</keyword>
<evidence type="ECO:0000313" key="2">
    <source>
        <dbReference type="Proteomes" id="UP001590950"/>
    </source>
</evidence>
<accession>A0ABR4AFP3</accession>
<proteinExistence type="predicted"/>
<organism evidence="1 2">
    <name type="scientific">Stereocaulon virgatum</name>
    <dbReference type="NCBI Taxonomy" id="373712"/>
    <lineage>
        <taxon>Eukaryota</taxon>
        <taxon>Fungi</taxon>
        <taxon>Dikarya</taxon>
        <taxon>Ascomycota</taxon>
        <taxon>Pezizomycotina</taxon>
        <taxon>Lecanoromycetes</taxon>
        <taxon>OSLEUM clade</taxon>
        <taxon>Lecanoromycetidae</taxon>
        <taxon>Lecanorales</taxon>
        <taxon>Lecanorineae</taxon>
        <taxon>Stereocaulaceae</taxon>
        <taxon>Stereocaulon</taxon>
    </lineage>
</organism>
<dbReference type="EMBL" id="JBEFKJ010000009">
    <property type="protein sequence ID" value="KAL2044336.1"/>
    <property type="molecule type" value="Genomic_DNA"/>
</dbReference>
<gene>
    <name evidence="1" type="ORF">N7G274_003041</name>
</gene>
<name>A0ABR4AFP3_9LECA</name>
<reference evidence="1 2" key="1">
    <citation type="submission" date="2024-09" db="EMBL/GenBank/DDBJ databases">
        <title>Rethinking Asexuality: The Enigmatic Case of Functional Sexual Genes in Lepraria (Stereocaulaceae).</title>
        <authorList>
            <person name="Doellman M."/>
            <person name="Sun Y."/>
            <person name="Barcenas-Pena A."/>
            <person name="Lumbsch H.T."/>
            <person name="Grewe F."/>
        </authorList>
    </citation>
    <scope>NUCLEOTIDE SEQUENCE [LARGE SCALE GENOMIC DNA]</scope>
    <source>
        <strain evidence="1 2">Mercado 3170</strain>
    </source>
</reference>
<dbReference type="Proteomes" id="UP001590950">
    <property type="component" value="Unassembled WGS sequence"/>
</dbReference>
<sequence length="112" mass="12903">MNQHHELLEKTASDVRLHIVQDVQRDGESMQGPVIRRLRFVDSVKPNNDWKVSHRYDASITRLHECPADTLFCSLDHWESSSLLIMQYTDTAPFPSLSRVAIRNEIAFAAQI</sequence>
<evidence type="ECO:0000313" key="1">
    <source>
        <dbReference type="EMBL" id="KAL2044336.1"/>
    </source>
</evidence>
<protein>
    <submittedName>
        <fullName evidence="1">Uncharacterized protein</fullName>
    </submittedName>
</protein>
<comment type="caution">
    <text evidence="1">The sequence shown here is derived from an EMBL/GenBank/DDBJ whole genome shotgun (WGS) entry which is preliminary data.</text>
</comment>